<name>A0ABR4L9A8_9EURO</name>
<accession>A0ABR4L9A8</accession>
<proteinExistence type="predicted"/>
<dbReference type="EMBL" id="JBFXLQ010000075">
    <property type="protein sequence ID" value="KAL2861094.1"/>
    <property type="molecule type" value="Genomic_DNA"/>
</dbReference>
<evidence type="ECO:0000313" key="3">
    <source>
        <dbReference type="Proteomes" id="UP001610432"/>
    </source>
</evidence>
<dbReference type="RefSeq" id="XP_070880988.1">
    <property type="nucleotide sequence ID" value="XM_071027224.1"/>
</dbReference>
<sequence>MPKAKAKISTTKAVVGAKTLQHPEEKTAVSKCAQDRVPPEPGLVPSQADKEGSSVRKDRLIKELSRQLEEAQENYDKLLEKYKASEVLDKDKEIRDLSDKLSEANKKYDHLNGRFRICRNSNYIFGSGFPACWGGSDGTTWGRDFRGSCFEASHWAISYGLNQIEEMEKISRNDKNYVISCLKGYFVQADFDHLIARFPEPARYIAPEILLTMLVVKDLVERFYTNSLWYLGLDPVGAKKDKQKIQQQEEFANSLYALDQRFEKGVLFSQRLRSPKQLMITYSQSRALRTLESDHLPAREHIR</sequence>
<gene>
    <name evidence="2" type="ORF">BJX67DRAFT_315409</name>
</gene>
<dbReference type="Proteomes" id="UP001610432">
    <property type="component" value="Unassembled WGS sequence"/>
</dbReference>
<organism evidence="2 3">
    <name type="scientific">Aspergillus lucknowensis</name>
    <dbReference type="NCBI Taxonomy" id="176173"/>
    <lineage>
        <taxon>Eukaryota</taxon>
        <taxon>Fungi</taxon>
        <taxon>Dikarya</taxon>
        <taxon>Ascomycota</taxon>
        <taxon>Pezizomycotina</taxon>
        <taxon>Eurotiomycetes</taxon>
        <taxon>Eurotiomycetidae</taxon>
        <taxon>Eurotiales</taxon>
        <taxon>Aspergillaceae</taxon>
        <taxon>Aspergillus</taxon>
        <taxon>Aspergillus subgen. Nidulantes</taxon>
    </lineage>
</organism>
<comment type="caution">
    <text evidence="2">The sequence shown here is derived from an EMBL/GenBank/DDBJ whole genome shotgun (WGS) entry which is preliminary data.</text>
</comment>
<feature type="region of interest" description="Disordered" evidence="1">
    <location>
        <begin position="18"/>
        <end position="56"/>
    </location>
</feature>
<protein>
    <submittedName>
        <fullName evidence="2">Uncharacterized protein</fullName>
    </submittedName>
</protein>
<dbReference type="GeneID" id="98142296"/>
<evidence type="ECO:0000313" key="2">
    <source>
        <dbReference type="EMBL" id="KAL2861094.1"/>
    </source>
</evidence>
<keyword evidence="3" id="KW-1185">Reference proteome</keyword>
<reference evidence="2 3" key="1">
    <citation type="submission" date="2024-07" db="EMBL/GenBank/DDBJ databases">
        <title>Section-level genome sequencing and comparative genomics of Aspergillus sections Usti and Cavernicolus.</title>
        <authorList>
            <consortium name="Lawrence Berkeley National Laboratory"/>
            <person name="Nybo J.L."/>
            <person name="Vesth T.C."/>
            <person name="Theobald S."/>
            <person name="Frisvad J.C."/>
            <person name="Larsen T.O."/>
            <person name="Kjaerboelling I."/>
            <person name="Rothschild-Mancinelli K."/>
            <person name="Lyhne E.K."/>
            <person name="Kogle M.E."/>
            <person name="Barry K."/>
            <person name="Clum A."/>
            <person name="Na H."/>
            <person name="Ledsgaard L."/>
            <person name="Lin J."/>
            <person name="Lipzen A."/>
            <person name="Kuo A."/>
            <person name="Riley R."/>
            <person name="Mondo S."/>
            <person name="Labutti K."/>
            <person name="Haridas S."/>
            <person name="Pangalinan J."/>
            <person name="Salamov A.A."/>
            <person name="Simmons B.A."/>
            <person name="Magnuson J.K."/>
            <person name="Chen J."/>
            <person name="Drula E."/>
            <person name="Henrissat B."/>
            <person name="Wiebenga A."/>
            <person name="Lubbers R.J."/>
            <person name="Gomes A.C."/>
            <person name="Macurrencykelacurrency M.R."/>
            <person name="Stajich J."/>
            <person name="Grigoriev I.V."/>
            <person name="Mortensen U.H."/>
            <person name="De Vries R.P."/>
            <person name="Baker S.E."/>
            <person name="Andersen M.R."/>
        </authorList>
    </citation>
    <scope>NUCLEOTIDE SEQUENCE [LARGE SCALE GENOMIC DNA]</scope>
    <source>
        <strain evidence="2 3">CBS 449.75</strain>
    </source>
</reference>
<evidence type="ECO:0000256" key="1">
    <source>
        <dbReference type="SAM" id="MobiDB-lite"/>
    </source>
</evidence>
<feature type="compositionally biased region" description="Basic and acidic residues" evidence="1">
    <location>
        <begin position="21"/>
        <end position="38"/>
    </location>
</feature>